<evidence type="ECO:0000313" key="1">
    <source>
        <dbReference type="EMBL" id="OGM32833.1"/>
    </source>
</evidence>
<protein>
    <submittedName>
        <fullName evidence="1">Uncharacterized protein</fullName>
    </submittedName>
</protein>
<gene>
    <name evidence="1" type="ORF">A2803_05830</name>
</gene>
<accession>A0A1F7YZN9</accession>
<name>A0A1F7YZN9_9BACT</name>
<comment type="caution">
    <text evidence="1">The sequence shown here is derived from an EMBL/GenBank/DDBJ whole genome shotgun (WGS) entry which is preliminary data.</text>
</comment>
<dbReference type="EMBL" id="MGGP01000012">
    <property type="protein sequence ID" value="OGM32833.1"/>
    <property type="molecule type" value="Genomic_DNA"/>
</dbReference>
<dbReference type="Proteomes" id="UP000178870">
    <property type="component" value="Unassembled WGS sequence"/>
</dbReference>
<sequence>MEKPQHPYLRRLQDAQDRRSRSTIFKKESVAVVAGHKPLILRDILDRVREEHAGDDRISDFELHELYVNFLENLHNLKTGIKDPNKNFNLLMKNIFFIDEERRVGEFDPEIAQVFLDTVHEKGKTEVIQEMHDSAMISRDFQNHMTQKYDAHAPQSREYIKAMVWLGERIKET</sequence>
<proteinExistence type="predicted"/>
<organism evidence="1 2">
    <name type="scientific">Candidatus Woesebacteria bacterium RIFCSPHIGHO2_01_FULL_44_21</name>
    <dbReference type="NCBI Taxonomy" id="1802503"/>
    <lineage>
        <taxon>Bacteria</taxon>
        <taxon>Candidatus Woeseibacteriota</taxon>
    </lineage>
</organism>
<reference evidence="1 2" key="1">
    <citation type="journal article" date="2016" name="Nat. Commun.">
        <title>Thousands of microbial genomes shed light on interconnected biogeochemical processes in an aquifer system.</title>
        <authorList>
            <person name="Anantharaman K."/>
            <person name="Brown C.T."/>
            <person name="Hug L.A."/>
            <person name="Sharon I."/>
            <person name="Castelle C.J."/>
            <person name="Probst A.J."/>
            <person name="Thomas B.C."/>
            <person name="Singh A."/>
            <person name="Wilkins M.J."/>
            <person name="Karaoz U."/>
            <person name="Brodie E.L."/>
            <person name="Williams K.H."/>
            <person name="Hubbard S.S."/>
            <person name="Banfield J.F."/>
        </authorList>
    </citation>
    <scope>NUCLEOTIDE SEQUENCE [LARGE SCALE GENOMIC DNA]</scope>
</reference>
<dbReference type="AlphaFoldDB" id="A0A1F7YZN9"/>
<evidence type="ECO:0000313" key="2">
    <source>
        <dbReference type="Proteomes" id="UP000178870"/>
    </source>
</evidence>